<gene>
    <name evidence="13" type="ORF">A6X21_21735</name>
</gene>
<comment type="caution">
    <text evidence="13">The sequence shown here is derived from an EMBL/GenBank/DDBJ whole genome shotgun (WGS) entry which is preliminary data.</text>
</comment>
<dbReference type="InterPro" id="IPR029063">
    <property type="entry name" value="SAM-dependent_MTases_sf"/>
</dbReference>
<dbReference type="PANTHER" id="PTHR42933">
    <property type="entry name" value="SLR6095 PROTEIN"/>
    <property type="match status" value="1"/>
</dbReference>
<dbReference type="Pfam" id="PF01420">
    <property type="entry name" value="Methylase_S"/>
    <property type="match status" value="1"/>
</dbReference>
<dbReference type="PANTHER" id="PTHR42933:SF4">
    <property type="entry name" value="TYPE I RESTRICTION ENZYME ECOKI METHYLASE SUBUNIT"/>
    <property type="match status" value="1"/>
</dbReference>
<dbReference type="Gene3D" id="3.40.50.300">
    <property type="entry name" value="P-loop containing nucleotide triphosphate hydrolases"/>
    <property type="match status" value="1"/>
</dbReference>
<keyword evidence="5" id="KW-0808">Transferase</keyword>
<feature type="region of interest" description="Disordered" evidence="10">
    <location>
        <begin position="959"/>
        <end position="978"/>
    </location>
</feature>
<feature type="region of interest" description="Disordered" evidence="10">
    <location>
        <begin position="476"/>
        <end position="495"/>
    </location>
</feature>
<evidence type="ECO:0000256" key="9">
    <source>
        <dbReference type="ARBA" id="ARBA00047942"/>
    </source>
</evidence>
<evidence type="ECO:0000256" key="8">
    <source>
        <dbReference type="ARBA" id="ARBA00023125"/>
    </source>
</evidence>
<evidence type="ECO:0000259" key="11">
    <source>
        <dbReference type="Pfam" id="PF01420"/>
    </source>
</evidence>
<dbReference type="STRING" id="1841610.A6X21_21735"/>
<sequence length="1408" mass="157487">MADVSSHNAIWQMLDRVRATSPISGSEFGVALAALIFLRWADFEEAEREAIAAFDDVTYEPVLPARFHWRTWCNIRDPRELEHLFQELPSALHRFANSRHDAMATQLHRVAPAVEKLTRFPADALTHLVYWLSEQPFETPKDRRALRDVLDFVLQNTYDRFAGQFFTPVQIAALMVELAKPKSGESVYDPCFGSAGLLTAALEIVEHRDHARVHLGGATFASGKQPLHLAGVEINPDAYVIGMTRLVLSGVNDPQIELGNSLERVPSNNPSSEGFDVVLANPPWGMKVELFGLNHYPIPAKDSSSLFLQHAILQLRPGGRGVVVVPPSLLFRSGREQQLREWLIRENTVEAVVSIPRGAFSPHTSIETCLLLFRRGGTTRSVRMVNAESIFEKANKSQIAAAPFIMATQLGQLVRSPETGREWWDVTVEDLAEIDYDLTPTRRDRSGLELILDSLPKEAEIRLLKDCCTVMTGRNIRSSDLTQSPPKSNYEPSGQTLFPDIERAEINPQRPFEFADAPIPYIRIRDVEKGHATRGSTWLMPAIASTIEARWKLRAGDILLSKSGTIGKAGIVRNGAVGAIAANGFFVIRSQEGIVDPHYLLAYLQSSETNAWLEDRARGAAAKHLSVAAVSELPVALPPLQVQQRIAEKHRKYDVDALTYLAELLTEDGTDSLASELNDWVSRNLKRVEGYEGDQSSQAVLELLEEVADSRCPINTCKFCKQPYYLDYSSTYLAPPTDYTKGIESHCLECWLGLEPRGSHVDCFEDETPIGPWAIEFRELTKPLAGVSSIPDPTALVSVLQRVASNVRDTEALIDGNLPNQERARLLTGRVVSLINRYIQTLLEDAKLVVDVVSATEDYFGEISIRLEIENRGRVPIRDVRFSMHPTMDEVEPRSISFMQPGHRYEIHFEGQNQRLSDEIRIAEMWSDPAWSVSWTARDLAGHSVEGKRDLSIDVRHDGRDSVAEREPVEQLDGSPYVCGDPVTRERHDVFFGRDELLDQIKRQVSQTGNVVLLEGNRRAGKSSVLWHLEGPNAVPGWLGVYCSLQGTEGDRSGGIPTAEVFRGIAYEIVQSVRKLNGSAILPDGSLLDGDRRLGIARSLRQGISEESPFQDFREYLELVLETLAKKQLGLLLMLDEFDKLQEGIDKGVTSPQVPENIRFLVQSYPKFSAILTGSRRLKRMREEYWSALFGLGTRLGVSALPLEAATRLVTEPVAGRLSFSKSAVNRAYELTAGQPYLLQCLCNRVFDIAARTGVRSISLDHVNDAAAALVEDNEHFASLWDYTEFDRRRFLLYLLHREANGPDPMRLGVIEAKLEEAGVELREEIVISDLEYLRELELVNLHGESSGAHYTLTIPMMGQWLDSQQDYEVLRSRARAEAEDISGKLNEIVRLQGEIAELEDSMDTDDE</sequence>
<keyword evidence="8" id="KW-0238">DNA-binding</keyword>
<organism evidence="13 14">
    <name type="scientific">Planctopirus hydrillae</name>
    <dbReference type="NCBI Taxonomy" id="1841610"/>
    <lineage>
        <taxon>Bacteria</taxon>
        <taxon>Pseudomonadati</taxon>
        <taxon>Planctomycetota</taxon>
        <taxon>Planctomycetia</taxon>
        <taxon>Planctomycetales</taxon>
        <taxon>Planctomycetaceae</taxon>
        <taxon>Planctopirus</taxon>
    </lineage>
</organism>
<dbReference type="GO" id="GO:0032259">
    <property type="term" value="P:methylation"/>
    <property type="evidence" value="ECO:0007669"/>
    <property type="project" value="UniProtKB-KW"/>
</dbReference>
<dbReference type="InterPro" id="IPR003356">
    <property type="entry name" value="DNA_methylase_A-5"/>
</dbReference>
<dbReference type="Proteomes" id="UP000094828">
    <property type="component" value="Unassembled WGS sequence"/>
</dbReference>
<dbReference type="RefSeq" id="WP_068847671.1">
    <property type="nucleotide sequence ID" value="NZ_LYDR01000071.1"/>
</dbReference>
<proteinExistence type="inferred from homology"/>
<dbReference type="SUPFAM" id="SSF116734">
    <property type="entry name" value="DNA methylase specificity domain"/>
    <property type="match status" value="1"/>
</dbReference>
<comment type="catalytic activity">
    <reaction evidence="9">
        <text>a 2'-deoxyadenosine in DNA + S-adenosyl-L-methionine = an N(6)-methyl-2'-deoxyadenosine in DNA + S-adenosyl-L-homocysteine + H(+)</text>
        <dbReference type="Rhea" id="RHEA:15197"/>
        <dbReference type="Rhea" id="RHEA-COMP:12418"/>
        <dbReference type="Rhea" id="RHEA-COMP:12419"/>
        <dbReference type="ChEBI" id="CHEBI:15378"/>
        <dbReference type="ChEBI" id="CHEBI:57856"/>
        <dbReference type="ChEBI" id="CHEBI:59789"/>
        <dbReference type="ChEBI" id="CHEBI:90615"/>
        <dbReference type="ChEBI" id="CHEBI:90616"/>
        <dbReference type="EC" id="2.1.1.72"/>
    </reaction>
</comment>
<feature type="compositionally biased region" description="Basic and acidic residues" evidence="10">
    <location>
        <begin position="959"/>
        <end position="969"/>
    </location>
</feature>
<dbReference type="EC" id="2.1.1.72" evidence="3"/>
<comment type="similarity">
    <text evidence="2">Belongs to the type-I restriction system S methylase family.</text>
</comment>
<evidence type="ECO:0000256" key="2">
    <source>
        <dbReference type="ARBA" id="ARBA00010923"/>
    </source>
</evidence>
<dbReference type="InterPro" id="IPR038333">
    <property type="entry name" value="T1MK-like_N_sf"/>
</dbReference>
<dbReference type="SUPFAM" id="SSF53335">
    <property type="entry name" value="S-adenosyl-L-methionine-dependent methyltransferases"/>
    <property type="match status" value="1"/>
</dbReference>
<evidence type="ECO:0000256" key="7">
    <source>
        <dbReference type="ARBA" id="ARBA00022747"/>
    </source>
</evidence>
<dbReference type="InterPro" id="IPR044946">
    <property type="entry name" value="Restrct_endonuc_typeI_TRD_sf"/>
</dbReference>
<dbReference type="Gene3D" id="3.90.220.20">
    <property type="entry name" value="DNA methylase specificity domains"/>
    <property type="match status" value="1"/>
</dbReference>
<evidence type="ECO:0000256" key="6">
    <source>
        <dbReference type="ARBA" id="ARBA00022691"/>
    </source>
</evidence>
<dbReference type="InterPro" id="IPR051537">
    <property type="entry name" value="DNA_Adenine_Mtase"/>
</dbReference>
<evidence type="ECO:0000256" key="4">
    <source>
        <dbReference type="ARBA" id="ARBA00022603"/>
    </source>
</evidence>
<accession>A0A1C3EFV0</accession>
<dbReference type="InterPro" id="IPR002052">
    <property type="entry name" value="DNA_methylase_N6_adenine_CS"/>
</dbReference>
<evidence type="ECO:0000256" key="10">
    <source>
        <dbReference type="SAM" id="MobiDB-lite"/>
    </source>
</evidence>
<dbReference type="Gene3D" id="1.20.1260.30">
    <property type="match status" value="1"/>
</dbReference>
<dbReference type="EMBL" id="LYDR01000071">
    <property type="protein sequence ID" value="ODA32136.1"/>
    <property type="molecule type" value="Genomic_DNA"/>
</dbReference>
<dbReference type="InterPro" id="IPR000055">
    <property type="entry name" value="Restrct_endonuc_typeI_TRD"/>
</dbReference>
<dbReference type="SUPFAM" id="SSF52540">
    <property type="entry name" value="P-loop containing nucleoside triphosphate hydrolases"/>
    <property type="match status" value="1"/>
</dbReference>
<evidence type="ECO:0000256" key="5">
    <source>
        <dbReference type="ARBA" id="ARBA00022679"/>
    </source>
</evidence>
<name>A0A1C3EFV0_9PLAN</name>
<keyword evidence="4" id="KW-0489">Methyltransferase</keyword>
<dbReference type="Pfam" id="PF02384">
    <property type="entry name" value="N6_Mtase"/>
    <property type="match status" value="1"/>
</dbReference>
<dbReference type="OrthoDB" id="9814572at2"/>
<evidence type="ECO:0000313" key="14">
    <source>
        <dbReference type="Proteomes" id="UP000094828"/>
    </source>
</evidence>
<dbReference type="GO" id="GO:0008170">
    <property type="term" value="F:N-methyltransferase activity"/>
    <property type="evidence" value="ECO:0007669"/>
    <property type="project" value="InterPro"/>
</dbReference>
<protein>
    <recommendedName>
        <fullName evidence="3">site-specific DNA-methyltransferase (adenine-specific)</fullName>
        <ecNumber evidence="3">2.1.1.72</ecNumber>
    </recommendedName>
</protein>
<dbReference type="GO" id="GO:0009007">
    <property type="term" value="F:site-specific DNA-methyltransferase (adenine-specific) activity"/>
    <property type="evidence" value="ECO:0007669"/>
    <property type="project" value="UniProtKB-EC"/>
</dbReference>
<dbReference type="GO" id="GO:0009307">
    <property type="term" value="P:DNA restriction-modification system"/>
    <property type="evidence" value="ECO:0007669"/>
    <property type="project" value="UniProtKB-KW"/>
</dbReference>
<evidence type="ECO:0000256" key="3">
    <source>
        <dbReference type="ARBA" id="ARBA00011900"/>
    </source>
</evidence>
<evidence type="ECO:0000259" key="12">
    <source>
        <dbReference type="Pfam" id="PF02384"/>
    </source>
</evidence>
<keyword evidence="7" id="KW-0680">Restriction system</keyword>
<dbReference type="PROSITE" id="PS00092">
    <property type="entry name" value="N6_MTASE"/>
    <property type="match status" value="1"/>
</dbReference>
<dbReference type="PRINTS" id="PR00507">
    <property type="entry name" value="N12N6MTFRASE"/>
</dbReference>
<reference evidence="13 14" key="1">
    <citation type="submission" date="2016-05" db="EMBL/GenBank/DDBJ databases">
        <title>Genomic and physiological characterization of Planctopirus sp. isolated from fresh water lake.</title>
        <authorList>
            <person name="Subhash Y."/>
            <person name="Ramana C."/>
        </authorList>
    </citation>
    <scope>NUCLEOTIDE SEQUENCE [LARGE SCALE GENOMIC DNA]</scope>
    <source>
        <strain evidence="13 14">JC280</strain>
    </source>
</reference>
<dbReference type="InterPro" id="IPR027417">
    <property type="entry name" value="P-loop_NTPase"/>
</dbReference>
<keyword evidence="14" id="KW-1185">Reference proteome</keyword>
<evidence type="ECO:0000256" key="1">
    <source>
        <dbReference type="ARBA" id="ARBA00006594"/>
    </source>
</evidence>
<dbReference type="GO" id="GO:0003677">
    <property type="term" value="F:DNA binding"/>
    <property type="evidence" value="ECO:0007669"/>
    <property type="project" value="UniProtKB-KW"/>
</dbReference>
<feature type="domain" description="DNA methylase adenine-specific" evidence="12">
    <location>
        <begin position="152"/>
        <end position="442"/>
    </location>
</feature>
<feature type="domain" description="Type I restriction modification DNA specificity" evidence="11">
    <location>
        <begin position="552"/>
        <end position="654"/>
    </location>
</feature>
<comment type="similarity">
    <text evidence="1">Belongs to the N(4)/N(6)-methyltransferase family.</text>
</comment>
<evidence type="ECO:0000313" key="13">
    <source>
        <dbReference type="EMBL" id="ODA32136.1"/>
    </source>
</evidence>
<dbReference type="Gene3D" id="3.40.50.150">
    <property type="entry name" value="Vaccinia Virus protein VP39"/>
    <property type="match status" value="1"/>
</dbReference>
<keyword evidence="6" id="KW-0949">S-adenosyl-L-methionine</keyword>